<dbReference type="InterPro" id="IPR036291">
    <property type="entry name" value="NAD(P)-bd_dom_sf"/>
</dbReference>
<feature type="binding site" evidence="11">
    <location>
        <position position="269"/>
    </location>
    <ligand>
        <name>NAD(+)</name>
        <dbReference type="ChEBI" id="CHEBI:57540"/>
    </ligand>
</feature>
<feature type="binding site" evidence="11">
    <location>
        <position position="334"/>
    </location>
    <ligand>
        <name>NAD(+)</name>
        <dbReference type="ChEBI" id="CHEBI:57540"/>
    </ligand>
</feature>
<keyword evidence="5 8" id="KW-0520">NAD</keyword>
<dbReference type="SUPFAM" id="SSF48179">
    <property type="entry name" value="6-phosphogluconate dehydrogenase C-terminal domain-like"/>
    <property type="match status" value="1"/>
</dbReference>
<dbReference type="InterPro" id="IPR017476">
    <property type="entry name" value="UDP-Glc/GDP-Man"/>
</dbReference>
<sequence length="438" mass="48853">MKVSVFGSGYVGLVAGACFAESGNEVICVDIDQQKIERLKQGIIPIYEPGLEEMIKRNVRQQRLVFTTDAEAAVKESLFQFIAVGTPPGEDGSADLQYVLAVAETIGKYMTDSKVIVDKSTVPVGTADLVRDKIKSVLEKRGIDVEFDVVSNPEFLKEGAAIQDFMVPDRVVIGVDSPRGGTLMKELYSPFMKSEDRLLLMDVRSAEMTKYAANSMLATKISFMNEMANLCEKVGANIDQVRLGIGSDARIGHSFLFPGVGYGGSCFPKDVQALIRTGNSYDSTMDILQAVERVNQVQKSKMLDMLSKVYGEDLSGLTLGIWGLAFKPQTDDMREAPSRVIIDGLLQRGAKVIANDPEAIGEAQKIWKDQIEYRDNYYDVLPEIDGLLILTEWNDYRRPDFERIKNLMKKPIVFDGRNIFVPEKMRQRGFEYYSIGRP</sequence>
<dbReference type="SUPFAM" id="SSF51735">
    <property type="entry name" value="NAD(P)-binding Rossmann-fold domains"/>
    <property type="match status" value="1"/>
</dbReference>
<feature type="domain" description="UDP-glucose/GDP-mannose dehydrogenase C-terminal" evidence="12">
    <location>
        <begin position="320"/>
        <end position="422"/>
    </location>
</feature>
<dbReference type="Proteomes" id="UP000218113">
    <property type="component" value="Unassembled WGS sequence"/>
</dbReference>
<feature type="active site" description="Nucleophile" evidence="9">
    <location>
        <position position="266"/>
    </location>
</feature>
<dbReference type="InterPro" id="IPR036220">
    <property type="entry name" value="UDP-Glc/GDP-Man_DH_C_sf"/>
</dbReference>
<organism evidence="13 14">
    <name type="scientific">SAR324 cluster bacterium</name>
    <dbReference type="NCBI Taxonomy" id="2024889"/>
    <lineage>
        <taxon>Bacteria</taxon>
        <taxon>Deltaproteobacteria</taxon>
        <taxon>SAR324 cluster</taxon>
    </lineage>
</organism>
<dbReference type="PANTHER" id="PTHR43750:SF3">
    <property type="entry name" value="UDP-GLUCOSE 6-DEHYDROGENASE TUAD"/>
    <property type="match status" value="1"/>
</dbReference>
<dbReference type="Pfam" id="PF03720">
    <property type="entry name" value="UDPG_MGDP_dh_C"/>
    <property type="match status" value="1"/>
</dbReference>
<dbReference type="EMBL" id="NVSR01000013">
    <property type="protein sequence ID" value="PCI29515.1"/>
    <property type="molecule type" value="Genomic_DNA"/>
</dbReference>
<feature type="binding site" evidence="10">
    <location>
        <position position="327"/>
    </location>
    <ligand>
        <name>substrate</name>
    </ligand>
</feature>
<dbReference type="GO" id="GO:0003979">
    <property type="term" value="F:UDP-glucose 6-dehydrogenase activity"/>
    <property type="evidence" value="ECO:0007669"/>
    <property type="project" value="UniProtKB-EC"/>
</dbReference>
<dbReference type="PIRSF" id="PIRSF500134">
    <property type="entry name" value="UDPglc_DH_bac"/>
    <property type="match status" value="1"/>
</dbReference>
<dbReference type="AlphaFoldDB" id="A0A2A4T8R3"/>
<dbReference type="FunFam" id="1.20.5.100:FF:000001">
    <property type="entry name" value="UDP-glucose 6-dehydrogenase"/>
    <property type="match status" value="1"/>
</dbReference>
<evidence type="ECO:0000256" key="3">
    <source>
        <dbReference type="ARBA" id="ARBA00012954"/>
    </source>
</evidence>
<protein>
    <recommendedName>
        <fullName evidence="3 8">UDP-glucose 6-dehydrogenase</fullName>
        <ecNumber evidence="3 8">1.1.1.22</ecNumber>
    </recommendedName>
</protein>
<comment type="catalytic activity">
    <reaction evidence="6 8">
        <text>UDP-alpha-D-glucose + 2 NAD(+) + H2O = UDP-alpha-D-glucuronate + 2 NADH + 3 H(+)</text>
        <dbReference type="Rhea" id="RHEA:23596"/>
        <dbReference type="ChEBI" id="CHEBI:15377"/>
        <dbReference type="ChEBI" id="CHEBI:15378"/>
        <dbReference type="ChEBI" id="CHEBI:57540"/>
        <dbReference type="ChEBI" id="CHEBI:57945"/>
        <dbReference type="ChEBI" id="CHEBI:58052"/>
        <dbReference type="ChEBI" id="CHEBI:58885"/>
        <dbReference type="EC" id="1.1.1.22"/>
    </reaction>
</comment>
<dbReference type="Gene3D" id="3.40.50.720">
    <property type="entry name" value="NAD(P)-binding Rossmann-like Domain"/>
    <property type="match status" value="2"/>
</dbReference>
<comment type="pathway">
    <text evidence="1">Nucleotide-sugar biosynthesis; UDP-alpha-D-glucuronate biosynthesis; UDP-alpha-D-glucuronate from UDP-alpha-D-glucose: step 1/1.</text>
</comment>
<dbReference type="SUPFAM" id="SSF52413">
    <property type="entry name" value="UDP-glucose/GDP-mannose dehydrogenase C-terminal domain"/>
    <property type="match status" value="1"/>
</dbReference>
<evidence type="ECO:0000259" key="12">
    <source>
        <dbReference type="SMART" id="SM00984"/>
    </source>
</evidence>
<comment type="caution">
    <text evidence="13">The sequence shown here is derived from an EMBL/GenBank/DDBJ whole genome shotgun (WGS) entry which is preliminary data.</text>
</comment>
<evidence type="ECO:0000256" key="10">
    <source>
        <dbReference type="PIRSR" id="PIRSR500134-2"/>
    </source>
</evidence>
<feature type="binding site" evidence="11">
    <location>
        <position position="86"/>
    </location>
    <ligand>
        <name>NAD(+)</name>
        <dbReference type="ChEBI" id="CHEBI:57540"/>
    </ligand>
</feature>
<dbReference type="Gene3D" id="1.20.5.100">
    <property type="entry name" value="Cytochrome c1, transmembrane anchor, C-terminal"/>
    <property type="match status" value="1"/>
</dbReference>
<accession>A0A2A4T8R3</accession>
<gene>
    <name evidence="13" type="ORF">COB67_03930</name>
</gene>
<feature type="binding site" evidence="10">
    <location>
        <begin position="155"/>
        <end position="158"/>
    </location>
    <ligand>
        <name>substrate</name>
    </ligand>
</feature>
<dbReference type="PROSITE" id="PS51257">
    <property type="entry name" value="PROKAR_LIPOPROTEIN"/>
    <property type="match status" value="1"/>
</dbReference>
<dbReference type="GO" id="GO:0006065">
    <property type="term" value="P:UDP-glucuronate biosynthetic process"/>
    <property type="evidence" value="ECO:0007669"/>
    <property type="project" value="UniProtKB-UniPathway"/>
</dbReference>
<evidence type="ECO:0000313" key="13">
    <source>
        <dbReference type="EMBL" id="PCI29515.1"/>
    </source>
</evidence>
<dbReference type="NCBIfam" id="TIGR03026">
    <property type="entry name" value="NDP-sugDHase"/>
    <property type="match status" value="1"/>
</dbReference>
<dbReference type="EC" id="1.1.1.22" evidence="3 8"/>
<dbReference type="UniPathway" id="UPA00038">
    <property type="reaction ID" value="UER00491"/>
</dbReference>
<dbReference type="Pfam" id="PF03721">
    <property type="entry name" value="UDPG_MGDP_dh_N"/>
    <property type="match status" value="1"/>
</dbReference>
<dbReference type="InterPro" id="IPR008927">
    <property type="entry name" value="6-PGluconate_DH-like_C_sf"/>
</dbReference>
<feature type="binding site" evidence="11">
    <location>
        <position position="121"/>
    </location>
    <ligand>
        <name>NAD(+)</name>
        <dbReference type="ChEBI" id="CHEBI:57540"/>
    </ligand>
</feature>
<dbReference type="InterPro" id="IPR028357">
    <property type="entry name" value="UDPglc_DH_bac"/>
</dbReference>
<keyword evidence="4 8" id="KW-0560">Oxidoreductase</keyword>
<comment type="similarity">
    <text evidence="2 8">Belongs to the UDP-glucose/GDP-mannose dehydrogenase family.</text>
</comment>
<evidence type="ECO:0000256" key="8">
    <source>
        <dbReference type="PIRNR" id="PIRNR000124"/>
    </source>
</evidence>
<evidence type="ECO:0000256" key="6">
    <source>
        <dbReference type="ARBA" id="ARBA00047473"/>
    </source>
</evidence>
<evidence type="ECO:0000256" key="7">
    <source>
        <dbReference type="ARBA" id="ARBA00053241"/>
    </source>
</evidence>
<feature type="binding site" evidence="11">
    <location>
        <position position="158"/>
    </location>
    <ligand>
        <name>NAD(+)</name>
        <dbReference type="ChEBI" id="CHEBI:57540"/>
    </ligand>
</feature>
<reference evidence="14" key="1">
    <citation type="submission" date="2017-08" db="EMBL/GenBank/DDBJ databases">
        <title>A dynamic microbial community with high functional redundancy inhabits the cold, oxic subseafloor aquifer.</title>
        <authorList>
            <person name="Tully B.J."/>
            <person name="Wheat C.G."/>
            <person name="Glazer B.T."/>
            <person name="Huber J.A."/>
        </authorList>
    </citation>
    <scope>NUCLEOTIDE SEQUENCE [LARGE SCALE GENOMIC DNA]</scope>
</reference>
<comment type="function">
    <text evidence="7">Catalyzes the conversion of UDP-glucose into UDP-glucuronate, one of the precursors of teichuronic acid.</text>
</comment>
<feature type="binding site" evidence="10">
    <location>
        <begin position="255"/>
        <end position="259"/>
    </location>
    <ligand>
        <name>substrate</name>
    </ligand>
</feature>
<name>A0A2A4T8R3_9DELT</name>
<evidence type="ECO:0000256" key="4">
    <source>
        <dbReference type="ARBA" id="ARBA00023002"/>
    </source>
</evidence>
<evidence type="ECO:0000256" key="1">
    <source>
        <dbReference type="ARBA" id="ARBA00004701"/>
    </source>
</evidence>
<dbReference type="SMART" id="SM00984">
    <property type="entry name" value="UDPG_MGDP_dh_C"/>
    <property type="match status" value="1"/>
</dbReference>
<dbReference type="Pfam" id="PF00984">
    <property type="entry name" value="UDPG_MGDP_dh"/>
    <property type="match status" value="1"/>
</dbReference>
<dbReference type="PANTHER" id="PTHR43750">
    <property type="entry name" value="UDP-GLUCOSE 6-DEHYDROGENASE TUAD"/>
    <property type="match status" value="1"/>
</dbReference>
<evidence type="ECO:0000256" key="11">
    <source>
        <dbReference type="PIRSR" id="PIRSR500134-3"/>
    </source>
</evidence>
<dbReference type="GO" id="GO:0000271">
    <property type="term" value="P:polysaccharide biosynthetic process"/>
    <property type="evidence" value="ECO:0007669"/>
    <property type="project" value="InterPro"/>
</dbReference>
<feature type="binding site" evidence="10">
    <location>
        <position position="210"/>
    </location>
    <ligand>
        <name>substrate</name>
    </ligand>
</feature>
<feature type="binding site" evidence="11">
    <location>
        <position position="35"/>
    </location>
    <ligand>
        <name>NAD(+)</name>
        <dbReference type="ChEBI" id="CHEBI:57540"/>
    </ligand>
</feature>
<dbReference type="InterPro" id="IPR014026">
    <property type="entry name" value="UDP-Glc/GDP-Man_DH_dimer"/>
</dbReference>
<feature type="binding site" evidence="10">
    <location>
        <position position="263"/>
    </location>
    <ligand>
        <name>substrate</name>
    </ligand>
</feature>
<evidence type="ECO:0000256" key="2">
    <source>
        <dbReference type="ARBA" id="ARBA00006601"/>
    </source>
</evidence>
<feature type="binding site" evidence="11">
    <location>
        <position position="30"/>
    </location>
    <ligand>
        <name>NAD(+)</name>
        <dbReference type="ChEBI" id="CHEBI:57540"/>
    </ligand>
</feature>
<dbReference type="GO" id="GO:0051287">
    <property type="term" value="F:NAD binding"/>
    <property type="evidence" value="ECO:0007669"/>
    <property type="project" value="InterPro"/>
</dbReference>
<evidence type="ECO:0000256" key="9">
    <source>
        <dbReference type="PIRSR" id="PIRSR500134-1"/>
    </source>
</evidence>
<proteinExistence type="inferred from homology"/>
<dbReference type="InterPro" id="IPR014027">
    <property type="entry name" value="UDP-Glc/GDP-Man_DH_C"/>
</dbReference>
<evidence type="ECO:0000256" key="5">
    <source>
        <dbReference type="ARBA" id="ARBA00023027"/>
    </source>
</evidence>
<dbReference type="PIRSF" id="PIRSF000124">
    <property type="entry name" value="UDPglc_GDPman_dh"/>
    <property type="match status" value="1"/>
</dbReference>
<evidence type="ECO:0000313" key="14">
    <source>
        <dbReference type="Proteomes" id="UP000218113"/>
    </source>
</evidence>
<dbReference type="InterPro" id="IPR001732">
    <property type="entry name" value="UDP-Glc/GDP-Man_DH_N"/>
</dbReference>